<dbReference type="Pfam" id="PF01066">
    <property type="entry name" value="CDP-OH_P_transf"/>
    <property type="match status" value="1"/>
</dbReference>
<evidence type="ECO:0000256" key="1">
    <source>
        <dbReference type="ARBA" id="ARBA00022679"/>
    </source>
</evidence>
<dbReference type="InterPro" id="IPR043130">
    <property type="entry name" value="CDP-OH_PTrfase_TM_dom"/>
</dbReference>
<feature type="transmembrane region" description="Helical" evidence="3">
    <location>
        <begin position="153"/>
        <end position="183"/>
    </location>
</feature>
<protein>
    <submittedName>
        <fullName evidence="4">CDP-diacylglycerol--glycerol-3-phosphate 3-phosphatidyltransferase</fullName>
    </submittedName>
</protein>
<dbReference type="EMBL" id="FQWY01000011">
    <property type="protein sequence ID" value="SHG75773.1"/>
    <property type="molecule type" value="Genomic_DNA"/>
</dbReference>
<dbReference type="Proteomes" id="UP000242329">
    <property type="component" value="Unassembled WGS sequence"/>
</dbReference>
<dbReference type="AlphaFoldDB" id="A0A1M5MGF8"/>
<dbReference type="OrthoDB" id="9790577at2"/>
<keyword evidence="5" id="KW-1185">Reference proteome</keyword>
<dbReference type="GO" id="GO:0008654">
    <property type="term" value="P:phospholipid biosynthetic process"/>
    <property type="evidence" value="ECO:0007669"/>
    <property type="project" value="InterPro"/>
</dbReference>
<keyword evidence="1 2" id="KW-0808">Transferase</keyword>
<dbReference type="Gene3D" id="1.20.120.1760">
    <property type="match status" value="1"/>
</dbReference>
<sequence length="194" mass="21417">MLDTYGRKYINPLIDFLARKLIQKNIKPDHITIAALITGLSCFFFILAGQNLIAFFLLWLSGLLDTLDGAAARQIGKPTAWGTFLDITFDRLVEAGIILALAVKNPSSLLVLLVLTITILLSMTIFLTVGALARQKGIKSFYYQAGLMERTEGFILFSLMLLFPSHLTLITCIFAALIGITILQRAAEARKILP</sequence>
<dbReference type="PROSITE" id="PS00379">
    <property type="entry name" value="CDP_ALCOHOL_P_TRANSF"/>
    <property type="match status" value="1"/>
</dbReference>
<dbReference type="InterPro" id="IPR048254">
    <property type="entry name" value="CDP_ALCOHOL_P_TRANSF_CS"/>
</dbReference>
<dbReference type="STRING" id="1123382.SAMN02745221_00908"/>
<keyword evidence="3" id="KW-0472">Membrane</keyword>
<gene>
    <name evidence="4" type="ORF">SAMN02745221_00908</name>
</gene>
<evidence type="ECO:0000256" key="2">
    <source>
        <dbReference type="RuleBase" id="RU003750"/>
    </source>
</evidence>
<reference evidence="5" key="1">
    <citation type="submission" date="2016-11" db="EMBL/GenBank/DDBJ databases">
        <authorList>
            <person name="Varghese N."/>
            <person name="Submissions S."/>
        </authorList>
    </citation>
    <scope>NUCLEOTIDE SEQUENCE [LARGE SCALE GENOMIC DNA]</scope>
    <source>
        <strain evidence="5">DSM 11003</strain>
    </source>
</reference>
<evidence type="ECO:0000313" key="4">
    <source>
        <dbReference type="EMBL" id="SHG75773.1"/>
    </source>
</evidence>
<keyword evidence="3" id="KW-1133">Transmembrane helix</keyword>
<accession>A0A1M5MGF8</accession>
<dbReference type="RefSeq" id="WP_073090705.1">
    <property type="nucleotide sequence ID" value="NZ_FQWY01000011.1"/>
</dbReference>
<evidence type="ECO:0000313" key="5">
    <source>
        <dbReference type="Proteomes" id="UP000242329"/>
    </source>
</evidence>
<evidence type="ECO:0000256" key="3">
    <source>
        <dbReference type="SAM" id="Phobius"/>
    </source>
</evidence>
<feature type="transmembrane region" description="Helical" evidence="3">
    <location>
        <begin position="109"/>
        <end position="133"/>
    </location>
</feature>
<keyword evidence="3" id="KW-0812">Transmembrane</keyword>
<name>A0A1M5MGF8_9FIRM</name>
<dbReference type="GO" id="GO:0016020">
    <property type="term" value="C:membrane"/>
    <property type="evidence" value="ECO:0007669"/>
    <property type="project" value="InterPro"/>
</dbReference>
<feature type="transmembrane region" description="Helical" evidence="3">
    <location>
        <begin position="33"/>
        <end position="60"/>
    </location>
</feature>
<organism evidence="4 5">
    <name type="scientific">Thermosyntropha lipolytica DSM 11003</name>
    <dbReference type="NCBI Taxonomy" id="1123382"/>
    <lineage>
        <taxon>Bacteria</taxon>
        <taxon>Bacillati</taxon>
        <taxon>Bacillota</taxon>
        <taxon>Clostridia</taxon>
        <taxon>Eubacteriales</taxon>
        <taxon>Syntrophomonadaceae</taxon>
        <taxon>Thermosyntropha</taxon>
    </lineage>
</organism>
<proteinExistence type="inferred from homology"/>
<dbReference type="InterPro" id="IPR000462">
    <property type="entry name" value="CDP-OH_P_trans"/>
</dbReference>
<comment type="similarity">
    <text evidence="2">Belongs to the CDP-alcohol phosphatidyltransferase class-I family.</text>
</comment>
<dbReference type="GO" id="GO:0016780">
    <property type="term" value="F:phosphotransferase activity, for other substituted phosphate groups"/>
    <property type="evidence" value="ECO:0007669"/>
    <property type="project" value="InterPro"/>
</dbReference>